<evidence type="ECO:0000256" key="1">
    <source>
        <dbReference type="SAM" id="SignalP"/>
    </source>
</evidence>
<evidence type="ECO:0000313" key="2">
    <source>
        <dbReference type="EMBL" id="PIP15078.1"/>
    </source>
</evidence>
<evidence type="ECO:0000313" key="3">
    <source>
        <dbReference type="Proteomes" id="UP000231025"/>
    </source>
</evidence>
<organism evidence="2 3">
    <name type="scientific">Candidatus Roizmanbacteria bacterium CG23_combo_of_CG06-09_8_20_14_all_35_49</name>
    <dbReference type="NCBI Taxonomy" id="1974863"/>
    <lineage>
        <taxon>Bacteria</taxon>
        <taxon>Candidatus Roizmaniibacteriota</taxon>
    </lineage>
</organism>
<comment type="caution">
    <text evidence="2">The sequence shown here is derived from an EMBL/GenBank/DDBJ whole genome shotgun (WGS) entry which is preliminary data.</text>
</comment>
<gene>
    <name evidence="2" type="ORF">COX47_01690</name>
</gene>
<name>A0A2G9Y762_9BACT</name>
<proteinExistence type="predicted"/>
<dbReference type="EMBL" id="PCRE01000024">
    <property type="protein sequence ID" value="PIP15078.1"/>
    <property type="molecule type" value="Genomic_DNA"/>
</dbReference>
<feature type="signal peptide" evidence="1">
    <location>
        <begin position="1"/>
        <end position="23"/>
    </location>
</feature>
<sequence>MNKLLLYCYIVILLLTTAFVVNGQTETVVPTATSSVTLPVAEQKDIKILKEKVANKVSELRKENNKAISGRIFETETGFFKIKTQKQEEYLVKLDDALTKYYRISGNQAKEVKKEDINKNDYIIINGVVHDKTVDANSIFIDEEYLVNSGKISQVNKDSYSLKVTTSSKEEFNLDIETSTKQMILNIKTLEIETTGFSKFKEGDTVHFVVKKTGETNKDNHYSVIKILIIPQEYFIK</sequence>
<accession>A0A2G9Y762</accession>
<feature type="chain" id="PRO_5013668316" description="DUF5666 domain-containing protein" evidence="1">
    <location>
        <begin position="24"/>
        <end position="237"/>
    </location>
</feature>
<protein>
    <recommendedName>
        <fullName evidence="4">DUF5666 domain-containing protein</fullName>
    </recommendedName>
</protein>
<reference evidence="2 3" key="1">
    <citation type="submission" date="2017-09" db="EMBL/GenBank/DDBJ databases">
        <title>Depth-based differentiation of microbial function through sediment-hosted aquifers and enrichment of novel symbionts in the deep terrestrial subsurface.</title>
        <authorList>
            <person name="Probst A.J."/>
            <person name="Ladd B."/>
            <person name="Jarett J.K."/>
            <person name="Geller-Mcgrath D.E."/>
            <person name="Sieber C.M."/>
            <person name="Emerson J.B."/>
            <person name="Anantharaman K."/>
            <person name="Thomas B.C."/>
            <person name="Malmstrom R."/>
            <person name="Stieglmeier M."/>
            <person name="Klingl A."/>
            <person name="Woyke T."/>
            <person name="Ryan C.M."/>
            <person name="Banfield J.F."/>
        </authorList>
    </citation>
    <scope>NUCLEOTIDE SEQUENCE [LARGE SCALE GENOMIC DNA]</scope>
    <source>
        <strain evidence="2">CG23_combo_of_CG06-09_8_20_14_all_35_49</strain>
    </source>
</reference>
<evidence type="ECO:0008006" key="4">
    <source>
        <dbReference type="Google" id="ProtNLM"/>
    </source>
</evidence>
<dbReference type="AlphaFoldDB" id="A0A2G9Y762"/>
<keyword evidence="1" id="KW-0732">Signal</keyword>
<dbReference type="Proteomes" id="UP000231025">
    <property type="component" value="Unassembled WGS sequence"/>
</dbReference>